<dbReference type="PANTHER" id="PTHR43245">
    <property type="entry name" value="BIFUNCTIONAL POLYMYXIN RESISTANCE PROTEIN ARNA"/>
    <property type="match status" value="1"/>
</dbReference>
<name>A0AAW5V3M3_9LEPT</name>
<reference evidence="2" key="1">
    <citation type="submission" date="2022-06" db="EMBL/GenBank/DDBJ databases">
        <title>Leptospira isolates from biofilms formed at urban environments.</title>
        <authorList>
            <person name="Ribeiro P.S."/>
            <person name="Sousa T."/>
            <person name="Carvalho N."/>
            <person name="Aburjaile F."/>
            <person name="Neves F."/>
            <person name="Oliveira D."/>
            <person name="Blanco L."/>
            <person name="Lima J."/>
            <person name="Costa F."/>
            <person name="Brenig B."/>
            <person name="Soares S."/>
            <person name="Ramos R."/>
            <person name="Goes-Neto A."/>
            <person name="Matiuzzi M."/>
            <person name="Azevedo V."/>
            <person name="Ristow P."/>
        </authorList>
    </citation>
    <scope>NUCLEOTIDE SEQUENCE</scope>
    <source>
        <strain evidence="2">VSF7</strain>
    </source>
</reference>
<evidence type="ECO:0000313" key="2">
    <source>
        <dbReference type="EMBL" id="MCW7516266.1"/>
    </source>
</evidence>
<proteinExistence type="predicted"/>
<dbReference type="SUPFAM" id="SSF51735">
    <property type="entry name" value="NAD(P)-binding Rossmann-fold domains"/>
    <property type="match status" value="1"/>
</dbReference>
<organism evidence="2 3">
    <name type="scientific">Leptospira levettii</name>
    <dbReference type="NCBI Taxonomy" id="2023178"/>
    <lineage>
        <taxon>Bacteria</taxon>
        <taxon>Pseudomonadati</taxon>
        <taxon>Spirochaetota</taxon>
        <taxon>Spirochaetia</taxon>
        <taxon>Leptospirales</taxon>
        <taxon>Leptospiraceae</taxon>
        <taxon>Leptospira</taxon>
    </lineage>
</organism>
<dbReference type="InterPro" id="IPR050177">
    <property type="entry name" value="Lipid_A_modif_metabolic_enz"/>
</dbReference>
<dbReference type="PANTHER" id="PTHR43245:SF13">
    <property type="entry name" value="UDP-D-APIOSE_UDP-D-XYLOSE SYNTHASE 2"/>
    <property type="match status" value="1"/>
</dbReference>
<accession>A0AAW5V3M3</accession>
<gene>
    <name evidence="2" type="ORF">ND810_13955</name>
</gene>
<dbReference type="Pfam" id="PF01370">
    <property type="entry name" value="Epimerase"/>
    <property type="match status" value="1"/>
</dbReference>
<dbReference type="RefSeq" id="WP_265356020.1">
    <property type="nucleotide sequence ID" value="NZ_JAMQPS010000002.1"/>
</dbReference>
<dbReference type="AlphaFoldDB" id="A0AAW5V3M3"/>
<evidence type="ECO:0000313" key="3">
    <source>
        <dbReference type="Proteomes" id="UP001209694"/>
    </source>
</evidence>
<dbReference type="EMBL" id="JAMQQD010000005">
    <property type="protein sequence ID" value="MCW7516266.1"/>
    <property type="molecule type" value="Genomic_DNA"/>
</dbReference>
<sequence length="275" mass="30491">MKAIITGGNGFIGKQLQEGFKSNNIDFDLFNGDITKKITTSKPYDLLVHLAAKLKPDIGIFSVYEANVLGTQRIVDYCIQNRVNLIFLSTSGVYGEENPEYPKSEDSECLPVNAYPISKLLAERLCANAFSGSGLSCTILRLFNVYGSNQREKFLIPDIIKAIKNSSELFLKTPNALRDFVNVKDVVRSIIASIDLKGFNTINIGSGQLISLSDLIRRIEFLIGRNLDINLETVSHLQSVGIVADISKANEILHWKPEISLDQGLKEILISEKII</sequence>
<comment type="caution">
    <text evidence="2">The sequence shown here is derived from an EMBL/GenBank/DDBJ whole genome shotgun (WGS) entry which is preliminary data.</text>
</comment>
<protein>
    <submittedName>
        <fullName evidence="2">NAD(P)-dependent oxidoreductase</fullName>
    </submittedName>
</protein>
<dbReference type="InterPro" id="IPR001509">
    <property type="entry name" value="Epimerase_deHydtase"/>
</dbReference>
<feature type="domain" description="NAD-dependent epimerase/dehydratase" evidence="1">
    <location>
        <begin position="4"/>
        <end position="205"/>
    </location>
</feature>
<evidence type="ECO:0000259" key="1">
    <source>
        <dbReference type="Pfam" id="PF01370"/>
    </source>
</evidence>
<dbReference type="Proteomes" id="UP001209694">
    <property type="component" value="Unassembled WGS sequence"/>
</dbReference>
<dbReference type="InterPro" id="IPR036291">
    <property type="entry name" value="NAD(P)-bd_dom_sf"/>
</dbReference>
<dbReference type="Gene3D" id="3.40.50.720">
    <property type="entry name" value="NAD(P)-binding Rossmann-like Domain"/>
    <property type="match status" value="1"/>
</dbReference>